<dbReference type="Proteomes" id="UP000600918">
    <property type="component" value="Unassembled WGS sequence"/>
</dbReference>
<gene>
    <name evidence="2" type="ORF">H0235_005899</name>
</gene>
<dbReference type="AlphaFoldDB" id="A0A834P6N9"/>
<feature type="region of interest" description="Disordered" evidence="1">
    <location>
        <begin position="122"/>
        <end position="177"/>
    </location>
</feature>
<proteinExistence type="predicted"/>
<evidence type="ECO:0000313" key="2">
    <source>
        <dbReference type="EMBL" id="KAF7429501.1"/>
    </source>
</evidence>
<reference evidence="2" key="1">
    <citation type="journal article" date="2020" name="G3 (Bethesda)">
        <title>High-Quality Assemblies for Three Invasive Social Wasps from the &lt;i&gt;Vespula&lt;/i&gt; Genus.</title>
        <authorList>
            <person name="Harrop T.W.R."/>
            <person name="Guhlin J."/>
            <person name="McLaughlin G.M."/>
            <person name="Permina E."/>
            <person name="Stockwell P."/>
            <person name="Gilligan J."/>
            <person name="Le Lec M.F."/>
            <person name="Gruber M.A.M."/>
            <person name="Quinn O."/>
            <person name="Lovegrove M."/>
            <person name="Duncan E.J."/>
            <person name="Remnant E.J."/>
            <person name="Van Eeckhoven J."/>
            <person name="Graham B."/>
            <person name="Knapp R.A."/>
            <person name="Langford K.W."/>
            <person name="Kronenberg Z."/>
            <person name="Press M.O."/>
            <person name="Eacker S.M."/>
            <person name="Wilson-Rankin E.E."/>
            <person name="Purcell J."/>
            <person name="Lester P.J."/>
            <person name="Dearden P.K."/>
        </authorList>
    </citation>
    <scope>NUCLEOTIDE SEQUENCE</scope>
    <source>
        <strain evidence="2">Volc-1</strain>
    </source>
</reference>
<dbReference type="EMBL" id="JACSDY010000004">
    <property type="protein sequence ID" value="KAF7429501.1"/>
    <property type="molecule type" value="Genomic_DNA"/>
</dbReference>
<name>A0A834P6N9_VESPE</name>
<evidence type="ECO:0000313" key="3">
    <source>
        <dbReference type="Proteomes" id="UP000600918"/>
    </source>
</evidence>
<sequence length="177" mass="19822">MMLAPLEKYDDRNQDDRTLKGNVCGRPGRASFRLLFRSLTPRRVPTTPLPPTTWLPFYPSNIINLSGSFVKLHLPIVSNLLNITDTSEDSDEVRVSEKCVEEPKKGERVRLESIVVEERGQRARDYLHSEGSDSRSAAEPPPPVPFFVSSRSPLLSKRPQHGAPVPLVPSPIEARSQ</sequence>
<organism evidence="2 3">
    <name type="scientific">Vespula pensylvanica</name>
    <name type="common">Western yellow jacket</name>
    <name type="synonym">Wasp</name>
    <dbReference type="NCBI Taxonomy" id="30213"/>
    <lineage>
        <taxon>Eukaryota</taxon>
        <taxon>Metazoa</taxon>
        <taxon>Ecdysozoa</taxon>
        <taxon>Arthropoda</taxon>
        <taxon>Hexapoda</taxon>
        <taxon>Insecta</taxon>
        <taxon>Pterygota</taxon>
        <taxon>Neoptera</taxon>
        <taxon>Endopterygota</taxon>
        <taxon>Hymenoptera</taxon>
        <taxon>Apocrita</taxon>
        <taxon>Aculeata</taxon>
        <taxon>Vespoidea</taxon>
        <taxon>Vespidae</taxon>
        <taxon>Vespinae</taxon>
        <taxon>Vespula</taxon>
    </lineage>
</organism>
<keyword evidence="3" id="KW-1185">Reference proteome</keyword>
<evidence type="ECO:0000256" key="1">
    <source>
        <dbReference type="SAM" id="MobiDB-lite"/>
    </source>
</evidence>
<accession>A0A834P6N9</accession>
<feature type="compositionally biased region" description="Basic and acidic residues" evidence="1">
    <location>
        <begin position="122"/>
        <end position="133"/>
    </location>
</feature>
<protein>
    <submittedName>
        <fullName evidence="2">Uncharacterized protein</fullName>
    </submittedName>
</protein>
<comment type="caution">
    <text evidence="2">The sequence shown here is derived from an EMBL/GenBank/DDBJ whole genome shotgun (WGS) entry which is preliminary data.</text>
</comment>